<evidence type="ECO:0000256" key="1">
    <source>
        <dbReference type="ARBA" id="ARBA00022490"/>
    </source>
</evidence>
<dbReference type="PANTHER" id="PTHR33867:SF1">
    <property type="entry name" value="RIBOSOME MATURATION FACTOR RIMP"/>
    <property type="match status" value="1"/>
</dbReference>
<gene>
    <name evidence="3" type="primary">rimP</name>
    <name evidence="6" type="ORF">FRC53_05165</name>
</gene>
<dbReference type="SUPFAM" id="SSF75420">
    <property type="entry name" value="YhbC-like, N-terminal domain"/>
    <property type="match status" value="1"/>
</dbReference>
<proteinExistence type="inferred from homology"/>
<evidence type="ECO:0000259" key="4">
    <source>
        <dbReference type="Pfam" id="PF02576"/>
    </source>
</evidence>
<dbReference type="HAMAP" id="MF_01077">
    <property type="entry name" value="RimP"/>
    <property type="match status" value="1"/>
</dbReference>
<name>A0A6L5GSG7_9FIRM</name>
<dbReference type="InterPro" id="IPR028998">
    <property type="entry name" value="RimP_C"/>
</dbReference>
<dbReference type="FunFam" id="3.30.300.70:FF:000001">
    <property type="entry name" value="Ribosome maturation factor RimP"/>
    <property type="match status" value="1"/>
</dbReference>
<feature type="domain" description="Ribosome maturation factor RimP N-terminal" evidence="4">
    <location>
        <begin position="11"/>
        <end position="82"/>
    </location>
</feature>
<evidence type="ECO:0000313" key="7">
    <source>
        <dbReference type="Proteomes" id="UP000473648"/>
    </source>
</evidence>
<dbReference type="CDD" id="cd01734">
    <property type="entry name" value="YlxS_C"/>
    <property type="match status" value="1"/>
</dbReference>
<dbReference type="EMBL" id="VOGB01000004">
    <property type="protein sequence ID" value="MQM72806.1"/>
    <property type="molecule type" value="Genomic_DNA"/>
</dbReference>
<protein>
    <recommendedName>
        <fullName evidence="3">Ribosome maturation factor RimP</fullName>
    </recommendedName>
</protein>
<dbReference type="GO" id="GO:0005829">
    <property type="term" value="C:cytosol"/>
    <property type="evidence" value="ECO:0007669"/>
    <property type="project" value="TreeGrafter"/>
</dbReference>
<dbReference type="Gene3D" id="3.30.300.70">
    <property type="entry name" value="RimP-like superfamily, N-terminal"/>
    <property type="match status" value="1"/>
</dbReference>
<keyword evidence="2 3" id="KW-0690">Ribosome biogenesis</keyword>
<dbReference type="SUPFAM" id="SSF74942">
    <property type="entry name" value="YhbC-like, C-terminal domain"/>
    <property type="match status" value="1"/>
</dbReference>
<dbReference type="InterPro" id="IPR028989">
    <property type="entry name" value="RimP_N"/>
</dbReference>
<dbReference type="Proteomes" id="UP000473648">
    <property type="component" value="Unassembled WGS sequence"/>
</dbReference>
<keyword evidence="7" id="KW-1185">Reference proteome</keyword>
<dbReference type="PANTHER" id="PTHR33867">
    <property type="entry name" value="RIBOSOME MATURATION FACTOR RIMP"/>
    <property type="match status" value="1"/>
</dbReference>
<sequence length="151" mass="17413">MTKQEKIYELFEPIVTQMGYECYDVELNKNGKNKVLIVYIDHPDGIKLDDCETVSRKISQFLDEVDPIQDAYTLEVSSPGIERKLTRVKHYQAAVGKKIDINLFKPINKKKKLCVLLKEAGDDGIVVLDDQQEIQFRYSDIAKATIHFDFN</sequence>
<accession>A0A6L5GSG7</accession>
<dbReference type="Pfam" id="PF02576">
    <property type="entry name" value="RimP_N"/>
    <property type="match status" value="1"/>
</dbReference>
<comment type="function">
    <text evidence="3">Required for maturation of 30S ribosomal subunits.</text>
</comment>
<comment type="caution">
    <text evidence="6">The sequence shown here is derived from an EMBL/GenBank/DDBJ whole genome shotgun (WGS) entry which is preliminary data.</text>
</comment>
<evidence type="ECO:0000256" key="2">
    <source>
        <dbReference type="ARBA" id="ARBA00022517"/>
    </source>
</evidence>
<dbReference type="InterPro" id="IPR003728">
    <property type="entry name" value="Ribosome_maturation_RimP"/>
</dbReference>
<dbReference type="InterPro" id="IPR035956">
    <property type="entry name" value="RimP_N_sf"/>
</dbReference>
<comment type="similarity">
    <text evidence="3">Belongs to the RimP family.</text>
</comment>
<dbReference type="Gene3D" id="2.30.30.180">
    <property type="entry name" value="Ribosome maturation factor RimP, C-terminal domain"/>
    <property type="match status" value="1"/>
</dbReference>
<organism evidence="6 7">
    <name type="scientific">Candidatus Pseudoramibacter fermentans</name>
    <dbReference type="NCBI Taxonomy" id="2594427"/>
    <lineage>
        <taxon>Bacteria</taxon>
        <taxon>Bacillati</taxon>
        <taxon>Bacillota</taxon>
        <taxon>Clostridia</taxon>
        <taxon>Eubacteriales</taxon>
        <taxon>Eubacteriaceae</taxon>
        <taxon>Pseudoramibacter</taxon>
    </lineage>
</organism>
<dbReference type="GO" id="GO:0006412">
    <property type="term" value="P:translation"/>
    <property type="evidence" value="ECO:0007669"/>
    <property type="project" value="TreeGrafter"/>
</dbReference>
<evidence type="ECO:0000256" key="3">
    <source>
        <dbReference type="HAMAP-Rule" id="MF_01077"/>
    </source>
</evidence>
<keyword evidence="1 3" id="KW-0963">Cytoplasm</keyword>
<dbReference type="GO" id="GO:0000028">
    <property type="term" value="P:ribosomal small subunit assembly"/>
    <property type="evidence" value="ECO:0007669"/>
    <property type="project" value="TreeGrafter"/>
</dbReference>
<comment type="subcellular location">
    <subcellularLocation>
        <location evidence="3">Cytoplasm</location>
    </subcellularLocation>
</comment>
<evidence type="ECO:0000259" key="5">
    <source>
        <dbReference type="Pfam" id="PF17384"/>
    </source>
</evidence>
<dbReference type="AlphaFoldDB" id="A0A6L5GSG7"/>
<dbReference type="InterPro" id="IPR036847">
    <property type="entry name" value="RimP_C_sf"/>
</dbReference>
<evidence type="ECO:0000313" key="6">
    <source>
        <dbReference type="EMBL" id="MQM72806.1"/>
    </source>
</evidence>
<feature type="domain" description="Ribosome maturation factor RimP C-terminal" evidence="5">
    <location>
        <begin position="85"/>
        <end position="150"/>
    </location>
</feature>
<reference evidence="6" key="1">
    <citation type="journal article" date="2020" name="Appl. Environ. Microbiol.">
        <title>Medium-Chain Fatty Acid Synthesis by 'Candidatus Weimeria bifida' gen. nov., sp. nov., and 'Candidatus Pseudoramibacter fermentans' sp. nov.</title>
        <authorList>
            <person name="Scarborough M.J."/>
            <person name="Myers K.S."/>
            <person name="Donohue T.J."/>
            <person name="Noguera D.R."/>
        </authorList>
    </citation>
    <scope>NUCLEOTIDE SEQUENCE</scope>
    <source>
        <strain evidence="6">EUB1.1</strain>
    </source>
</reference>
<dbReference type="Pfam" id="PF17384">
    <property type="entry name" value="DUF150_C"/>
    <property type="match status" value="1"/>
</dbReference>